<dbReference type="InterPro" id="IPR004119">
    <property type="entry name" value="EcKL"/>
</dbReference>
<sequence length="409" mass="46511">MAIECPVWLDACYVQKILRNAEQDESIEVSGITVKPATVKGDNYSSIMHRIGVVFSRIQKGHKIKKTTSLIAKVLPESIPEDEDMYVGFFDVEMSMMSETLPLMNKSLAHLGMSTSLSAKCLYAQHEDPIHLIIEDLTTAGFQMAEREAGLDLNHCLVAIRNLGAFHASSIALAEKEPTAVKKYTRGMFHKDHSLTLVDFFKSGTKTLAKQTATWPELSPGISEKISKLSDVIYEKACEVTRIKEDDFNVLNHADFWINNMLFRYDDHQKPIDYKFVDFQTCHYGSPAVDLLYFFGTSPSIDVLMQHREFITREYLVTLTDIMAKLECSTKPPSFDDMQDILRKNAFYEVIASFTILPLVLIDKSEAKCIDEILYSDEKFENPAYQGESYRKVMTRRLPLYDSTGLLDL</sequence>
<name>A0A6J0BP08_NEOLC</name>
<dbReference type="SUPFAM" id="SSF56112">
    <property type="entry name" value="Protein kinase-like (PK-like)"/>
    <property type="match status" value="1"/>
</dbReference>
<evidence type="ECO:0000259" key="1">
    <source>
        <dbReference type="SMART" id="SM00587"/>
    </source>
</evidence>
<organism evidence="3">
    <name type="scientific">Neodiprion lecontei</name>
    <name type="common">Redheaded pine sawfly</name>
    <dbReference type="NCBI Taxonomy" id="441921"/>
    <lineage>
        <taxon>Eukaryota</taxon>
        <taxon>Metazoa</taxon>
        <taxon>Ecdysozoa</taxon>
        <taxon>Arthropoda</taxon>
        <taxon>Hexapoda</taxon>
        <taxon>Insecta</taxon>
        <taxon>Pterygota</taxon>
        <taxon>Neoptera</taxon>
        <taxon>Endopterygota</taxon>
        <taxon>Hymenoptera</taxon>
        <taxon>Tenthredinoidea</taxon>
        <taxon>Diprionidae</taxon>
        <taxon>Diprioninae</taxon>
        <taxon>Neodiprion</taxon>
    </lineage>
</organism>
<dbReference type="PANTHER" id="PTHR11012">
    <property type="entry name" value="PROTEIN KINASE-LIKE DOMAIN-CONTAINING"/>
    <property type="match status" value="1"/>
</dbReference>
<protein>
    <submittedName>
        <fullName evidence="3">Uncharacterized protein LOC107221747</fullName>
    </submittedName>
</protein>
<dbReference type="OrthoDB" id="8250698at2759"/>
<keyword evidence="2" id="KW-1185">Reference proteome</keyword>
<accession>A0A6J0BP08</accession>
<dbReference type="SMART" id="SM00587">
    <property type="entry name" value="CHK"/>
    <property type="match status" value="1"/>
</dbReference>
<dbReference type="GeneID" id="107221747"/>
<dbReference type="Proteomes" id="UP000829291">
    <property type="component" value="Chromosome 6"/>
</dbReference>
<evidence type="ECO:0000313" key="2">
    <source>
        <dbReference type="Proteomes" id="UP000829291"/>
    </source>
</evidence>
<feature type="domain" description="CHK kinase-like" evidence="1">
    <location>
        <begin position="132"/>
        <end position="325"/>
    </location>
</feature>
<dbReference type="InterPro" id="IPR011009">
    <property type="entry name" value="Kinase-like_dom_sf"/>
</dbReference>
<dbReference type="PANTHER" id="PTHR11012:SF56">
    <property type="entry name" value="CHK KINASE-LIKE DOMAIN-CONTAINING PROTEIN-RELATED"/>
    <property type="match status" value="1"/>
</dbReference>
<dbReference type="InParanoid" id="A0A6J0BP08"/>
<dbReference type="AlphaFoldDB" id="A0A6J0BP08"/>
<proteinExistence type="predicted"/>
<gene>
    <name evidence="3" type="primary">LOC107221747</name>
</gene>
<dbReference type="RefSeq" id="XP_015516354.1">
    <property type="nucleotide sequence ID" value="XM_015660868.2"/>
</dbReference>
<dbReference type="KEGG" id="nlo:107221747"/>
<dbReference type="Pfam" id="PF02958">
    <property type="entry name" value="EcKL"/>
    <property type="match status" value="1"/>
</dbReference>
<dbReference type="InterPro" id="IPR015897">
    <property type="entry name" value="CHK_kinase-like"/>
</dbReference>
<reference evidence="3" key="1">
    <citation type="submission" date="2025-08" db="UniProtKB">
        <authorList>
            <consortium name="RefSeq"/>
        </authorList>
    </citation>
    <scope>IDENTIFICATION</scope>
    <source>
        <tissue evidence="3">Thorax and Abdomen</tissue>
    </source>
</reference>
<evidence type="ECO:0000313" key="3">
    <source>
        <dbReference type="RefSeq" id="XP_015516354.1"/>
    </source>
</evidence>
<dbReference type="Gene3D" id="3.90.1200.10">
    <property type="match status" value="1"/>
</dbReference>